<evidence type="ECO:0000256" key="1">
    <source>
        <dbReference type="SAM" id="SignalP"/>
    </source>
</evidence>
<evidence type="ECO:0000313" key="2">
    <source>
        <dbReference type="EMBL" id="SBV90563.1"/>
    </source>
</evidence>
<dbReference type="EMBL" id="FLUM01000001">
    <property type="protein sequence ID" value="SBV90563.1"/>
    <property type="molecule type" value="Genomic_DNA"/>
</dbReference>
<accession>A0A212ITQ4</accession>
<feature type="chain" id="PRO_5012532849" evidence="1">
    <location>
        <begin position="21"/>
        <end position="84"/>
    </location>
</feature>
<sequence>MKPAQILFLLSLWVALPGFSQLNNSHNHLRPGDVLIKQQVEYRDPGNAGKDRLWDFSNLKTLNNAYTLTYSLPPLEGDSVYILG</sequence>
<feature type="signal peptide" evidence="1">
    <location>
        <begin position="1"/>
        <end position="20"/>
    </location>
</feature>
<gene>
    <name evidence="2" type="ORF">KL86DYS1_10106</name>
</gene>
<organism evidence="2">
    <name type="scientific">uncultured Dysgonomonas sp</name>
    <dbReference type="NCBI Taxonomy" id="206096"/>
    <lineage>
        <taxon>Bacteria</taxon>
        <taxon>Pseudomonadati</taxon>
        <taxon>Bacteroidota</taxon>
        <taxon>Bacteroidia</taxon>
        <taxon>Bacteroidales</taxon>
        <taxon>Dysgonomonadaceae</taxon>
        <taxon>Dysgonomonas</taxon>
        <taxon>environmental samples</taxon>
    </lineage>
</organism>
<name>A0A212ITQ4_9BACT</name>
<reference evidence="2" key="1">
    <citation type="submission" date="2016-04" db="EMBL/GenBank/DDBJ databases">
        <authorList>
            <person name="Evans L.H."/>
            <person name="Alamgir A."/>
            <person name="Owens N."/>
            <person name="Weber N.D."/>
            <person name="Virtaneva K."/>
            <person name="Barbian K."/>
            <person name="Babar A."/>
            <person name="Rosenke K."/>
        </authorList>
    </citation>
    <scope>NUCLEOTIDE SEQUENCE</scope>
    <source>
        <strain evidence="2">86-1</strain>
    </source>
</reference>
<dbReference type="RefSeq" id="WP_296937813.1">
    <property type="nucleotide sequence ID" value="NZ_LT599032.1"/>
</dbReference>
<proteinExistence type="predicted"/>
<protein>
    <submittedName>
        <fullName evidence="2">Uncharacterized protein</fullName>
    </submittedName>
</protein>
<dbReference type="AlphaFoldDB" id="A0A212ITQ4"/>
<keyword evidence="1" id="KW-0732">Signal</keyword>